<feature type="binding site" evidence="9">
    <location>
        <position position="127"/>
    </location>
    <ligand>
        <name>L-histidine</name>
        <dbReference type="ChEBI" id="CHEBI:57595"/>
    </ligand>
</feature>
<dbReference type="RefSeq" id="WP_129190741.1">
    <property type="nucleotide sequence ID" value="NZ_CP035491.1"/>
</dbReference>
<dbReference type="OrthoDB" id="9800814at2"/>
<dbReference type="Gene3D" id="3.30.930.10">
    <property type="entry name" value="Bira Bifunctional Protein, Domain 2"/>
    <property type="match status" value="1"/>
</dbReference>
<dbReference type="PANTHER" id="PTHR11476:SF7">
    <property type="entry name" value="HISTIDINE--TRNA LIGASE"/>
    <property type="match status" value="1"/>
</dbReference>
<dbReference type="PANTHER" id="PTHR11476">
    <property type="entry name" value="HISTIDYL-TRNA SYNTHETASE"/>
    <property type="match status" value="1"/>
</dbReference>
<feature type="binding site" evidence="9">
    <location>
        <position position="141"/>
    </location>
    <ligand>
        <name>L-histidine</name>
        <dbReference type="ChEBI" id="CHEBI:57595"/>
    </ligand>
</feature>
<evidence type="ECO:0000256" key="3">
    <source>
        <dbReference type="ARBA" id="ARBA00012815"/>
    </source>
</evidence>
<dbReference type="GO" id="GO:0006427">
    <property type="term" value="P:histidyl-tRNA aminoacylation"/>
    <property type="evidence" value="ECO:0007669"/>
    <property type="project" value="UniProtKB-UniRule"/>
</dbReference>
<dbReference type="GO" id="GO:0004821">
    <property type="term" value="F:histidine-tRNA ligase activity"/>
    <property type="evidence" value="ECO:0007669"/>
    <property type="project" value="UniProtKB-UniRule"/>
</dbReference>
<dbReference type="InterPro" id="IPR045864">
    <property type="entry name" value="aa-tRNA-synth_II/BPL/LPL"/>
</dbReference>
<dbReference type="NCBIfam" id="TIGR00442">
    <property type="entry name" value="hisS"/>
    <property type="match status" value="1"/>
</dbReference>
<evidence type="ECO:0000256" key="5">
    <source>
        <dbReference type="ARBA" id="ARBA00022840"/>
    </source>
</evidence>
<reference evidence="11 12" key="1">
    <citation type="submission" date="2019-01" db="EMBL/GenBank/DDBJ databases">
        <title>Genome sequencing of strain FW100M-8.</title>
        <authorList>
            <person name="Heo J."/>
            <person name="Kim S.-J."/>
            <person name="Kim J.-S."/>
            <person name="Hong S.-B."/>
            <person name="Kwon S.-W."/>
        </authorList>
    </citation>
    <scope>NUCLEOTIDE SEQUENCE [LARGE SCALE GENOMIC DNA]</scope>
    <source>
        <strain evidence="11 12">FW100M-8</strain>
    </source>
</reference>
<proteinExistence type="inferred from homology"/>
<evidence type="ECO:0000256" key="8">
    <source>
        <dbReference type="NCBIfam" id="TIGR00442"/>
    </source>
</evidence>
<comment type="similarity">
    <text evidence="1">Belongs to the class-II aminoacyl-tRNA synthetase family.</text>
</comment>
<dbReference type="KEGG" id="agf:ET445_09060"/>
<dbReference type="Proteomes" id="UP000291259">
    <property type="component" value="Chromosome"/>
</dbReference>
<feature type="binding site" evidence="9">
    <location>
        <position position="145"/>
    </location>
    <ligand>
        <name>L-histidine</name>
        <dbReference type="ChEBI" id="CHEBI:57595"/>
    </ligand>
</feature>
<dbReference type="GO" id="GO:0005524">
    <property type="term" value="F:ATP binding"/>
    <property type="evidence" value="ECO:0007669"/>
    <property type="project" value="UniProtKB-KW"/>
</dbReference>
<dbReference type="EMBL" id="CP035491">
    <property type="protein sequence ID" value="QAY73464.1"/>
    <property type="molecule type" value="Genomic_DNA"/>
</dbReference>
<dbReference type="InterPro" id="IPR041715">
    <property type="entry name" value="HisRS-like_core"/>
</dbReference>
<keyword evidence="12" id="KW-1185">Reference proteome</keyword>
<evidence type="ECO:0000313" key="12">
    <source>
        <dbReference type="Proteomes" id="UP000291259"/>
    </source>
</evidence>
<comment type="catalytic activity">
    <reaction evidence="7">
        <text>tRNA(His) + L-histidine + ATP = L-histidyl-tRNA(His) + AMP + diphosphate + H(+)</text>
        <dbReference type="Rhea" id="RHEA:17313"/>
        <dbReference type="Rhea" id="RHEA-COMP:9665"/>
        <dbReference type="Rhea" id="RHEA-COMP:9689"/>
        <dbReference type="ChEBI" id="CHEBI:15378"/>
        <dbReference type="ChEBI" id="CHEBI:30616"/>
        <dbReference type="ChEBI" id="CHEBI:33019"/>
        <dbReference type="ChEBI" id="CHEBI:57595"/>
        <dbReference type="ChEBI" id="CHEBI:78442"/>
        <dbReference type="ChEBI" id="CHEBI:78527"/>
        <dbReference type="ChEBI" id="CHEBI:456215"/>
        <dbReference type="EC" id="6.1.1.21"/>
    </reaction>
</comment>
<sequence>MAQTVTPPRGMRDFLPAEKARREHALGVIRGVYASHGFDEIETPVVEDSSRLHAGLGGDNEKLAFAVMKRGLTPADLEAAAASGDALALADLGLRYDLTVPLARFYATHRAALPPVFRSIQIAPVWRAERPQKGRYRQFVQCDIDIIGDGSNLAELELLTATLATLDALGLAGCTIRINDRRILQGVLASWGVDPSLRDRALITIDKLDKIGVSGVAAELVEIGVVDAARATEIETALEGLASAHWNLHDGVVKPPAWLDLDAYADLLALRAALPDAAIEFDPTLVRGMGYYTGTIFEIAHPDFGYSLGGGGRYDGMIGRFLGQQVPACGFSIGFERIVDLLEIRDADRPRAVVLVHDADVPAGTLLALKRELVASGSRVRLERRVKNLKNLLDRVTADGFDAFAQVTAETTDASGLTFRDLQA</sequence>
<evidence type="ECO:0000256" key="6">
    <source>
        <dbReference type="ARBA" id="ARBA00022917"/>
    </source>
</evidence>
<dbReference type="InterPro" id="IPR006195">
    <property type="entry name" value="aa-tRNA-synth_II"/>
</dbReference>
<dbReference type="AlphaFoldDB" id="A0A4P6FC85"/>
<evidence type="ECO:0000256" key="4">
    <source>
        <dbReference type="ARBA" id="ARBA00022741"/>
    </source>
</evidence>
<keyword evidence="5" id="KW-0067">ATP-binding</keyword>
<feature type="binding site" evidence="9">
    <location>
        <position position="287"/>
    </location>
    <ligand>
        <name>L-histidine</name>
        <dbReference type="ChEBI" id="CHEBI:57595"/>
    </ligand>
</feature>
<gene>
    <name evidence="11" type="ORF">ET445_09060</name>
</gene>
<evidence type="ECO:0000259" key="10">
    <source>
        <dbReference type="PROSITE" id="PS50862"/>
    </source>
</evidence>
<dbReference type="SUPFAM" id="SSF55681">
    <property type="entry name" value="Class II aaRS and biotin synthetases"/>
    <property type="match status" value="1"/>
</dbReference>
<keyword evidence="6" id="KW-0648">Protein biosynthesis</keyword>
<evidence type="ECO:0000256" key="1">
    <source>
        <dbReference type="ARBA" id="ARBA00008226"/>
    </source>
</evidence>
<dbReference type="InterPro" id="IPR015807">
    <property type="entry name" value="His-tRNA-ligase"/>
</dbReference>
<organism evidence="11 12">
    <name type="scientific">Agromyces protaetiae</name>
    <dbReference type="NCBI Taxonomy" id="2509455"/>
    <lineage>
        <taxon>Bacteria</taxon>
        <taxon>Bacillati</taxon>
        <taxon>Actinomycetota</taxon>
        <taxon>Actinomycetes</taxon>
        <taxon>Micrococcales</taxon>
        <taxon>Microbacteriaceae</taxon>
        <taxon>Agromyces</taxon>
    </lineage>
</organism>
<evidence type="ECO:0000313" key="11">
    <source>
        <dbReference type="EMBL" id="QAY73464.1"/>
    </source>
</evidence>
<feature type="binding site" evidence="9">
    <location>
        <begin position="97"/>
        <end position="99"/>
    </location>
    <ligand>
        <name>L-histidine</name>
        <dbReference type="ChEBI" id="CHEBI:57595"/>
    </ligand>
</feature>
<protein>
    <recommendedName>
        <fullName evidence="3 8">Histidine--tRNA ligase</fullName>
        <ecNumber evidence="3 8">6.1.1.21</ecNumber>
    </recommendedName>
</protein>
<evidence type="ECO:0000256" key="9">
    <source>
        <dbReference type="PIRSR" id="PIRSR001549-1"/>
    </source>
</evidence>
<comment type="subunit">
    <text evidence="2">Homodimer.</text>
</comment>
<dbReference type="Pfam" id="PF13393">
    <property type="entry name" value="tRNA-synt_His"/>
    <property type="match status" value="1"/>
</dbReference>
<feature type="domain" description="Aminoacyl-transfer RNA synthetases class-II family profile" evidence="10">
    <location>
        <begin position="29"/>
        <end position="350"/>
    </location>
</feature>
<dbReference type="InterPro" id="IPR004516">
    <property type="entry name" value="HisRS/HisZ"/>
</dbReference>
<dbReference type="PIRSF" id="PIRSF001549">
    <property type="entry name" value="His-tRNA_synth"/>
    <property type="match status" value="1"/>
</dbReference>
<evidence type="ECO:0000256" key="7">
    <source>
        <dbReference type="ARBA" id="ARBA00047639"/>
    </source>
</evidence>
<accession>A0A4P6FC85</accession>
<dbReference type="EC" id="6.1.1.21" evidence="3 8"/>
<evidence type="ECO:0000256" key="2">
    <source>
        <dbReference type="ARBA" id="ARBA00011738"/>
    </source>
</evidence>
<dbReference type="GO" id="GO:0005737">
    <property type="term" value="C:cytoplasm"/>
    <property type="evidence" value="ECO:0007669"/>
    <property type="project" value="UniProtKB-UniRule"/>
</dbReference>
<keyword evidence="11" id="KW-0436">Ligase</keyword>
<feature type="binding site" evidence="9">
    <location>
        <begin position="291"/>
        <end position="292"/>
    </location>
    <ligand>
        <name>L-histidine</name>
        <dbReference type="ChEBI" id="CHEBI:57595"/>
    </ligand>
</feature>
<keyword evidence="4" id="KW-0547">Nucleotide-binding</keyword>
<name>A0A4P6FC85_9MICO</name>
<dbReference type="CDD" id="cd00773">
    <property type="entry name" value="HisRS-like_core"/>
    <property type="match status" value="1"/>
</dbReference>
<dbReference type="PROSITE" id="PS50862">
    <property type="entry name" value="AA_TRNA_LIGASE_II"/>
    <property type="match status" value="1"/>
</dbReference>